<dbReference type="GO" id="GO:0017111">
    <property type="term" value="F:ribonucleoside triphosphate phosphatase activity"/>
    <property type="evidence" value="ECO:0007669"/>
    <property type="project" value="InterPro"/>
</dbReference>
<dbReference type="FunFam" id="3.90.950.10:FF:000001">
    <property type="entry name" value="dITP/XTP pyrophosphatase"/>
    <property type="match status" value="1"/>
</dbReference>
<reference evidence="12 13" key="1">
    <citation type="submission" date="2020-07" db="EMBL/GenBank/DDBJ databases">
        <title>Genomic Encyclopedia of Type Strains, Phase IV (KMG-IV): sequencing the most valuable type-strain genomes for metagenomic binning, comparative biology and taxonomic classification.</title>
        <authorList>
            <person name="Goeker M."/>
        </authorList>
    </citation>
    <scope>NUCLEOTIDE SEQUENCE [LARGE SCALE GENOMIC DNA]</scope>
    <source>
        <strain evidence="12 13">DSM 25220</strain>
    </source>
</reference>
<evidence type="ECO:0000256" key="6">
    <source>
        <dbReference type="ARBA" id="ARBA00022842"/>
    </source>
</evidence>
<comment type="subunit">
    <text evidence="2 10">Homodimer.</text>
</comment>
<dbReference type="GO" id="GO:0005829">
    <property type="term" value="C:cytosol"/>
    <property type="evidence" value="ECO:0007669"/>
    <property type="project" value="TreeGrafter"/>
</dbReference>
<dbReference type="RefSeq" id="WP_181537488.1">
    <property type="nucleotide sequence ID" value="NZ_JACDUU010000004.1"/>
</dbReference>
<dbReference type="CDD" id="cd00515">
    <property type="entry name" value="HAM1"/>
    <property type="match status" value="1"/>
</dbReference>
<keyword evidence="7 10" id="KW-0546">Nucleotide metabolism</keyword>
<dbReference type="Pfam" id="PF01725">
    <property type="entry name" value="Ham1p_like"/>
    <property type="match status" value="1"/>
</dbReference>
<comment type="function">
    <text evidence="10">Pyrophosphatase that catalyzes the hydrolysis of nucleoside triphosphates to their monophosphate derivatives, with a high preference for the non-canonical purine nucleotides XTP (xanthosine triphosphate), dITP (deoxyinosine triphosphate) and ITP. Seems to function as a house-cleaning enzyme that removes non-canonical purine nucleotides from the nucleotide pool, thus preventing their incorporation into DNA/RNA and avoiding chromosomal lesions.</text>
</comment>
<dbReference type="GO" id="GO:0009146">
    <property type="term" value="P:purine nucleoside triphosphate catabolic process"/>
    <property type="evidence" value="ECO:0007669"/>
    <property type="project" value="UniProtKB-UniRule"/>
</dbReference>
<dbReference type="GO" id="GO:0046872">
    <property type="term" value="F:metal ion binding"/>
    <property type="evidence" value="ECO:0007669"/>
    <property type="project" value="UniProtKB-KW"/>
</dbReference>
<evidence type="ECO:0000256" key="11">
    <source>
        <dbReference type="RuleBase" id="RU003781"/>
    </source>
</evidence>
<dbReference type="HAMAP" id="MF_01405">
    <property type="entry name" value="Non_canon_purine_NTPase"/>
    <property type="match status" value="1"/>
</dbReference>
<dbReference type="GO" id="GO:0035870">
    <property type="term" value="F:dITP diphosphatase activity"/>
    <property type="evidence" value="ECO:0007669"/>
    <property type="project" value="UniProtKB-UniRule"/>
</dbReference>
<proteinExistence type="inferred from homology"/>
<dbReference type="AlphaFoldDB" id="A0A7W0BVA7"/>
<protein>
    <recommendedName>
        <fullName evidence="10">dITP/XTP pyrophosphatase</fullName>
        <ecNumber evidence="10">3.6.1.66</ecNumber>
    </recommendedName>
    <alternativeName>
        <fullName evidence="10">Non-canonical purine NTP pyrophosphatase</fullName>
    </alternativeName>
    <alternativeName>
        <fullName evidence="10">Non-standard purine NTP pyrophosphatase</fullName>
    </alternativeName>
    <alternativeName>
        <fullName evidence="10">Nucleoside-triphosphate diphosphatase</fullName>
    </alternativeName>
    <alternativeName>
        <fullName evidence="10">Nucleoside-triphosphate pyrophosphatase</fullName>
        <shortName evidence="10">NTPase</shortName>
    </alternativeName>
</protein>
<evidence type="ECO:0000256" key="4">
    <source>
        <dbReference type="ARBA" id="ARBA00022741"/>
    </source>
</evidence>
<comment type="similarity">
    <text evidence="1 10 11">Belongs to the HAM1 NTPase family.</text>
</comment>
<evidence type="ECO:0000256" key="2">
    <source>
        <dbReference type="ARBA" id="ARBA00011738"/>
    </source>
</evidence>
<dbReference type="InterPro" id="IPR029001">
    <property type="entry name" value="ITPase-like_fam"/>
</dbReference>
<keyword evidence="3 10" id="KW-0479">Metal-binding</keyword>
<feature type="active site" description="Proton acceptor" evidence="10">
    <location>
        <position position="70"/>
    </location>
</feature>
<comment type="catalytic activity">
    <reaction evidence="8 10">
        <text>dITP + H2O = dIMP + diphosphate + H(+)</text>
        <dbReference type="Rhea" id="RHEA:28342"/>
        <dbReference type="ChEBI" id="CHEBI:15377"/>
        <dbReference type="ChEBI" id="CHEBI:15378"/>
        <dbReference type="ChEBI" id="CHEBI:33019"/>
        <dbReference type="ChEBI" id="CHEBI:61194"/>
        <dbReference type="ChEBI" id="CHEBI:61382"/>
        <dbReference type="EC" id="3.6.1.66"/>
    </reaction>
</comment>
<comment type="caution">
    <text evidence="12">The sequence shown here is derived from an EMBL/GenBank/DDBJ whole genome shotgun (WGS) entry which is preliminary data.</text>
</comment>
<evidence type="ECO:0000256" key="7">
    <source>
        <dbReference type="ARBA" id="ARBA00023080"/>
    </source>
</evidence>
<accession>A0A7W0BVA7</accession>
<dbReference type="NCBIfam" id="TIGR00042">
    <property type="entry name" value="RdgB/HAM1 family non-canonical purine NTP pyrophosphatase"/>
    <property type="match status" value="1"/>
</dbReference>
<comment type="cofactor">
    <cofactor evidence="10">
        <name>Mg(2+)</name>
        <dbReference type="ChEBI" id="CHEBI:18420"/>
    </cofactor>
    <text evidence="10">Binds 1 Mg(2+) ion per subunit.</text>
</comment>
<feature type="binding site" evidence="10">
    <location>
        <begin position="181"/>
        <end position="182"/>
    </location>
    <ligand>
        <name>substrate</name>
    </ligand>
</feature>
<evidence type="ECO:0000313" key="13">
    <source>
        <dbReference type="Proteomes" id="UP000580891"/>
    </source>
</evidence>
<feature type="binding site" evidence="10">
    <location>
        <position position="70"/>
    </location>
    <ligand>
        <name>Mg(2+)</name>
        <dbReference type="ChEBI" id="CHEBI:18420"/>
    </ligand>
</feature>
<feature type="binding site" evidence="10">
    <location>
        <begin position="153"/>
        <end position="156"/>
    </location>
    <ligand>
        <name>substrate</name>
    </ligand>
</feature>
<comment type="catalytic activity">
    <reaction evidence="9 10">
        <text>XTP + H2O = XMP + diphosphate + H(+)</text>
        <dbReference type="Rhea" id="RHEA:28610"/>
        <dbReference type="ChEBI" id="CHEBI:15377"/>
        <dbReference type="ChEBI" id="CHEBI:15378"/>
        <dbReference type="ChEBI" id="CHEBI:33019"/>
        <dbReference type="ChEBI" id="CHEBI:57464"/>
        <dbReference type="ChEBI" id="CHEBI:61314"/>
        <dbReference type="EC" id="3.6.1.66"/>
    </reaction>
</comment>
<dbReference type="EC" id="3.6.1.66" evidence="10"/>
<evidence type="ECO:0000256" key="8">
    <source>
        <dbReference type="ARBA" id="ARBA00051875"/>
    </source>
</evidence>
<dbReference type="PANTHER" id="PTHR11067">
    <property type="entry name" value="INOSINE TRIPHOSPHATE PYROPHOSPHATASE/HAM1 PROTEIN"/>
    <property type="match status" value="1"/>
</dbReference>
<dbReference type="GO" id="GO:0000166">
    <property type="term" value="F:nucleotide binding"/>
    <property type="evidence" value="ECO:0007669"/>
    <property type="project" value="UniProtKB-KW"/>
</dbReference>
<keyword evidence="13" id="KW-1185">Reference proteome</keyword>
<keyword evidence="6 10" id="KW-0460">Magnesium</keyword>
<sequence length="201" mass="22362">MKEVIIATKNAGKVKEFQTLFAEKEVEVKSLLDFENAPDVEETGETFAENAILKAETIANYLNKVVIADDSGLVVDALNGKPGVYSARYAGEHKNDKENIAKVLEELKGVPFEKRTARFHCALAVAIPRQRTVVVEGTCEGYIAEAPTGTNGFGYDPIFYVPEKQKTMAELSKEEKNKISHRANALKKLEKIWDELVETKE</sequence>
<evidence type="ECO:0000256" key="10">
    <source>
        <dbReference type="HAMAP-Rule" id="MF_01405"/>
    </source>
</evidence>
<dbReference type="GO" id="GO:0009117">
    <property type="term" value="P:nucleotide metabolic process"/>
    <property type="evidence" value="ECO:0007669"/>
    <property type="project" value="UniProtKB-KW"/>
</dbReference>
<keyword evidence="4 10" id="KW-0547">Nucleotide-binding</keyword>
<dbReference type="GO" id="GO:0036222">
    <property type="term" value="F:XTP diphosphatase activity"/>
    <property type="evidence" value="ECO:0007669"/>
    <property type="project" value="UniProtKB-UniRule"/>
</dbReference>
<evidence type="ECO:0000256" key="1">
    <source>
        <dbReference type="ARBA" id="ARBA00008023"/>
    </source>
</evidence>
<feature type="binding site" evidence="10">
    <location>
        <position position="71"/>
    </location>
    <ligand>
        <name>substrate</name>
    </ligand>
</feature>
<dbReference type="NCBIfam" id="NF011397">
    <property type="entry name" value="PRK14822.1"/>
    <property type="match status" value="1"/>
</dbReference>
<organism evidence="12 13">
    <name type="scientific">[Anoxybacillus] calidus</name>
    <dbReference type="NCBI Taxonomy" id="575178"/>
    <lineage>
        <taxon>Bacteria</taxon>
        <taxon>Bacillati</taxon>
        <taxon>Bacillota</taxon>
        <taxon>Bacilli</taxon>
        <taxon>Bacillales</taxon>
        <taxon>Anoxybacillaceae</taxon>
        <taxon>Paranoxybacillus</taxon>
    </lineage>
</organism>
<dbReference type="PANTHER" id="PTHR11067:SF9">
    <property type="entry name" value="INOSINE TRIPHOSPHATE PYROPHOSPHATASE"/>
    <property type="match status" value="1"/>
</dbReference>
<feature type="binding site" evidence="10">
    <location>
        <position position="41"/>
    </location>
    <ligand>
        <name>Mg(2+)</name>
        <dbReference type="ChEBI" id="CHEBI:18420"/>
    </ligand>
</feature>
<evidence type="ECO:0000256" key="3">
    <source>
        <dbReference type="ARBA" id="ARBA00022723"/>
    </source>
</evidence>
<dbReference type="GO" id="GO:0036220">
    <property type="term" value="F:ITP diphosphatase activity"/>
    <property type="evidence" value="ECO:0007669"/>
    <property type="project" value="UniProtKB-UniRule"/>
</dbReference>
<feature type="binding site" evidence="10">
    <location>
        <begin position="8"/>
        <end position="13"/>
    </location>
    <ligand>
        <name>substrate</name>
    </ligand>
</feature>
<evidence type="ECO:0000313" key="12">
    <source>
        <dbReference type="EMBL" id="MBA2871658.1"/>
    </source>
</evidence>
<gene>
    <name evidence="12" type="ORF">HNQ85_001933</name>
</gene>
<feature type="binding site" evidence="10">
    <location>
        <position position="176"/>
    </location>
    <ligand>
        <name>substrate</name>
    </ligand>
</feature>
<dbReference type="InterPro" id="IPR002637">
    <property type="entry name" value="RdgB/HAM1"/>
</dbReference>
<evidence type="ECO:0000256" key="9">
    <source>
        <dbReference type="ARBA" id="ARBA00052017"/>
    </source>
</evidence>
<dbReference type="InterPro" id="IPR020922">
    <property type="entry name" value="dITP/XTP_pyrophosphatase"/>
</dbReference>
<dbReference type="Gene3D" id="3.90.950.10">
    <property type="match status" value="1"/>
</dbReference>
<evidence type="ECO:0000256" key="5">
    <source>
        <dbReference type="ARBA" id="ARBA00022801"/>
    </source>
</evidence>
<comment type="catalytic activity">
    <reaction evidence="10">
        <text>ITP + H2O = IMP + diphosphate + H(+)</text>
        <dbReference type="Rhea" id="RHEA:29399"/>
        <dbReference type="ChEBI" id="CHEBI:15377"/>
        <dbReference type="ChEBI" id="CHEBI:15378"/>
        <dbReference type="ChEBI" id="CHEBI:33019"/>
        <dbReference type="ChEBI" id="CHEBI:58053"/>
        <dbReference type="ChEBI" id="CHEBI:61402"/>
        <dbReference type="EC" id="3.6.1.66"/>
    </reaction>
</comment>
<name>A0A7W0BVA7_9BACL</name>
<dbReference type="Proteomes" id="UP000580891">
    <property type="component" value="Unassembled WGS sequence"/>
</dbReference>
<keyword evidence="5 10" id="KW-0378">Hydrolase</keyword>
<dbReference type="SUPFAM" id="SSF52972">
    <property type="entry name" value="ITPase-like"/>
    <property type="match status" value="1"/>
</dbReference>
<dbReference type="EMBL" id="JACDUU010000004">
    <property type="protein sequence ID" value="MBA2871658.1"/>
    <property type="molecule type" value="Genomic_DNA"/>
</dbReference>